<keyword evidence="5 6" id="KW-0472">Membrane</keyword>
<evidence type="ECO:0000256" key="6">
    <source>
        <dbReference type="SAM" id="Phobius"/>
    </source>
</evidence>
<feature type="transmembrane region" description="Helical" evidence="6">
    <location>
        <begin position="144"/>
        <end position="163"/>
    </location>
</feature>
<dbReference type="PANTHER" id="PTHR42920">
    <property type="entry name" value="OS03G0707200 PROTEIN-RELATED"/>
    <property type="match status" value="1"/>
</dbReference>
<accession>A0ABQ2S398</accession>
<feature type="transmembrane region" description="Helical" evidence="6">
    <location>
        <begin position="21"/>
        <end position="44"/>
    </location>
</feature>
<dbReference type="InterPro" id="IPR037185">
    <property type="entry name" value="EmrE-like"/>
</dbReference>
<evidence type="ECO:0000256" key="3">
    <source>
        <dbReference type="ARBA" id="ARBA00022692"/>
    </source>
</evidence>
<proteinExistence type="predicted"/>
<dbReference type="InterPro" id="IPR051258">
    <property type="entry name" value="Diverse_Substrate_Transporter"/>
</dbReference>
<keyword evidence="3 6" id="KW-0812">Transmembrane</keyword>
<dbReference type="RefSeq" id="WP_189073096.1">
    <property type="nucleotide sequence ID" value="NZ_BMQN01000003.1"/>
</dbReference>
<evidence type="ECO:0000313" key="9">
    <source>
        <dbReference type="Proteomes" id="UP000644548"/>
    </source>
</evidence>
<dbReference type="SUPFAM" id="SSF103481">
    <property type="entry name" value="Multidrug resistance efflux transporter EmrE"/>
    <property type="match status" value="2"/>
</dbReference>
<feature type="domain" description="EamA" evidence="7">
    <location>
        <begin position="25"/>
        <end position="155"/>
    </location>
</feature>
<organism evidence="8 9">
    <name type="scientific">Deinococcus sedimenti</name>
    <dbReference type="NCBI Taxonomy" id="1867090"/>
    <lineage>
        <taxon>Bacteria</taxon>
        <taxon>Thermotogati</taxon>
        <taxon>Deinococcota</taxon>
        <taxon>Deinococci</taxon>
        <taxon>Deinococcales</taxon>
        <taxon>Deinococcaceae</taxon>
        <taxon>Deinococcus</taxon>
    </lineage>
</organism>
<evidence type="ECO:0000259" key="7">
    <source>
        <dbReference type="Pfam" id="PF00892"/>
    </source>
</evidence>
<comment type="subcellular location">
    <subcellularLocation>
        <location evidence="1">Cell membrane</location>
        <topology evidence="1">Multi-pass membrane protein</topology>
    </subcellularLocation>
</comment>
<sequence>MSQLSSTLPRETSRTRPTGALLGWAALAVTVLIWAAFALTIRAIGHSPLTPGDVALIRFLIPAALLLPLLPSRLPALRRVPVHAALMIMAGAGLPFFLIAAAGGASTSAAHVSALVAGTTPLSVVLLGFLLFRDRVRAAQWPGLGLILLGILLLVLGLGATGISPATGTALLLAASLLWGGYTLGLRRAALDPLAAAMLVTYPSLLVLAPLLLSGTLPSHLTQVPGPSLLPFIAVQGLGVGVVASLTYPYALKHLGALRCATVGALAPVLATLLALPLLGEQPTLTSAIGVAIITAGVLAFNLMPTRPPAPQEAPHVQ</sequence>
<evidence type="ECO:0000256" key="1">
    <source>
        <dbReference type="ARBA" id="ARBA00004651"/>
    </source>
</evidence>
<feature type="transmembrane region" description="Helical" evidence="6">
    <location>
        <begin position="194"/>
        <end position="217"/>
    </location>
</feature>
<feature type="transmembrane region" description="Helical" evidence="6">
    <location>
        <begin position="109"/>
        <end position="132"/>
    </location>
</feature>
<feature type="transmembrane region" description="Helical" evidence="6">
    <location>
        <begin position="260"/>
        <end position="279"/>
    </location>
</feature>
<feature type="transmembrane region" description="Helical" evidence="6">
    <location>
        <begin position="82"/>
        <end position="103"/>
    </location>
</feature>
<evidence type="ECO:0000256" key="5">
    <source>
        <dbReference type="ARBA" id="ARBA00023136"/>
    </source>
</evidence>
<dbReference type="Proteomes" id="UP000644548">
    <property type="component" value="Unassembled WGS sequence"/>
</dbReference>
<feature type="transmembrane region" description="Helical" evidence="6">
    <location>
        <begin position="169"/>
        <end position="187"/>
    </location>
</feature>
<evidence type="ECO:0000313" key="8">
    <source>
        <dbReference type="EMBL" id="GGR93682.1"/>
    </source>
</evidence>
<dbReference type="InterPro" id="IPR000620">
    <property type="entry name" value="EamA_dom"/>
</dbReference>
<evidence type="ECO:0000256" key="4">
    <source>
        <dbReference type="ARBA" id="ARBA00022989"/>
    </source>
</evidence>
<keyword evidence="4 6" id="KW-1133">Transmembrane helix</keyword>
<gene>
    <name evidence="8" type="ORF">GCM10008960_20840</name>
</gene>
<evidence type="ECO:0000256" key="2">
    <source>
        <dbReference type="ARBA" id="ARBA00022475"/>
    </source>
</evidence>
<comment type="caution">
    <text evidence="8">The sequence shown here is derived from an EMBL/GenBank/DDBJ whole genome shotgun (WGS) entry which is preliminary data.</text>
</comment>
<dbReference type="PANTHER" id="PTHR42920:SF5">
    <property type="entry name" value="EAMA DOMAIN-CONTAINING PROTEIN"/>
    <property type="match status" value="1"/>
</dbReference>
<keyword evidence="2" id="KW-1003">Cell membrane</keyword>
<protein>
    <recommendedName>
        <fullName evidence="7">EamA domain-containing protein</fullName>
    </recommendedName>
</protein>
<reference evidence="9" key="1">
    <citation type="journal article" date="2019" name="Int. J. Syst. Evol. Microbiol.">
        <title>The Global Catalogue of Microorganisms (GCM) 10K type strain sequencing project: providing services to taxonomists for standard genome sequencing and annotation.</title>
        <authorList>
            <consortium name="The Broad Institute Genomics Platform"/>
            <consortium name="The Broad Institute Genome Sequencing Center for Infectious Disease"/>
            <person name="Wu L."/>
            <person name="Ma J."/>
        </authorList>
    </citation>
    <scope>NUCLEOTIDE SEQUENCE [LARGE SCALE GENOMIC DNA]</scope>
    <source>
        <strain evidence="9">JCM 31405</strain>
    </source>
</reference>
<dbReference type="Pfam" id="PF00892">
    <property type="entry name" value="EamA"/>
    <property type="match status" value="2"/>
</dbReference>
<feature type="domain" description="EamA" evidence="7">
    <location>
        <begin position="168"/>
        <end position="301"/>
    </location>
</feature>
<feature type="transmembrane region" description="Helical" evidence="6">
    <location>
        <begin position="50"/>
        <end position="70"/>
    </location>
</feature>
<name>A0ABQ2S398_9DEIO</name>
<feature type="transmembrane region" description="Helical" evidence="6">
    <location>
        <begin position="229"/>
        <end position="248"/>
    </location>
</feature>
<keyword evidence="9" id="KW-1185">Reference proteome</keyword>
<dbReference type="EMBL" id="BMQN01000003">
    <property type="protein sequence ID" value="GGR93682.1"/>
    <property type="molecule type" value="Genomic_DNA"/>
</dbReference>
<feature type="transmembrane region" description="Helical" evidence="6">
    <location>
        <begin position="285"/>
        <end position="304"/>
    </location>
</feature>